<feature type="transmembrane region" description="Helical" evidence="7">
    <location>
        <begin position="1724"/>
        <end position="1742"/>
    </location>
</feature>
<keyword evidence="7" id="KW-0812">Transmembrane</keyword>
<keyword evidence="2 9" id="KW-0378">Hydrolase</keyword>
<dbReference type="InterPro" id="IPR029018">
    <property type="entry name" value="Hex-like_dom2"/>
</dbReference>
<organism evidence="9">
    <name type="scientific">Thomasclavelia ramosa</name>
    <dbReference type="NCBI Taxonomy" id="1547"/>
    <lineage>
        <taxon>Bacteria</taxon>
        <taxon>Bacillati</taxon>
        <taxon>Bacillota</taxon>
        <taxon>Erysipelotrichia</taxon>
        <taxon>Erysipelotrichales</taxon>
        <taxon>Coprobacillaceae</taxon>
        <taxon>Thomasclavelia</taxon>
    </lineage>
</organism>
<dbReference type="SUPFAM" id="SSF51445">
    <property type="entry name" value="(Trans)glycosidases"/>
    <property type="match status" value="1"/>
</dbReference>
<dbReference type="Pfam" id="PF00728">
    <property type="entry name" value="Glyco_hydro_20"/>
    <property type="match status" value="1"/>
</dbReference>
<dbReference type="InterPro" id="IPR015883">
    <property type="entry name" value="Glyco_hydro_20_cat"/>
</dbReference>
<dbReference type="EC" id="3.2.1.52" evidence="9"/>
<dbReference type="CDD" id="cd06564">
    <property type="entry name" value="GH20_DspB_LnbB-like"/>
    <property type="match status" value="1"/>
</dbReference>
<dbReference type="GO" id="GO:0004563">
    <property type="term" value="F:beta-N-acetylhexosaminidase activity"/>
    <property type="evidence" value="ECO:0007669"/>
    <property type="project" value="UniProtKB-EC"/>
</dbReference>
<feature type="domain" description="F5/8 type C" evidence="8">
    <location>
        <begin position="180"/>
        <end position="333"/>
    </location>
</feature>
<gene>
    <name evidence="9" type="primary">exo I_4</name>
    <name evidence="9" type="ORF">CRLFYP8_03175</name>
</gene>
<dbReference type="InterPro" id="IPR052764">
    <property type="entry name" value="GH20_Enzymes"/>
</dbReference>
<comment type="similarity">
    <text evidence="1">Belongs to the glycosyl hydrolase 20 family.</text>
</comment>
<proteinExistence type="inferred from homology"/>
<dbReference type="InterPro" id="IPR000421">
    <property type="entry name" value="FA58C"/>
</dbReference>
<reference evidence="9" key="1">
    <citation type="submission" date="2019-11" db="EMBL/GenBank/DDBJ databases">
        <authorList>
            <person name="Feng L."/>
        </authorList>
    </citation>
    <scope>NUCLEOTIDE SEQUENCE</scope>
    <source>
        <strain evidence="9">CramosumLFYP8</strain>
    </source>
</reference>
<dbReference type="InterPro" id="IPR013320">
    <property type="entry name" value="ConA-like_dom_sf"/>
</dbReference>
<evidence type="ECO:0000256" key="3">
    <source>
        <dbReference type="ARBA" id="ARBA00023295"/>
    </source>
</evidence>
<evidence type="ECO:0000256" key="6">
    <source>
        <dbReference type="SAM" id="MobiDB-lite"/>
    </source>
</evidence>
<dbReference type="Pfam" id="PF00754">
    <property type="entry name" value="F5_F8_type_C"/>
    <property type="match status" value="3"/>
</dbReference>
<dbReference type="InterPro" id="IPR017853">
    <property type="entry name" value="GH"/>
</dbReference>
<protein>
    <submittedName>
        <fullName evidence="9">Beta-hexosaminidase</fullName>
        <ecNumber evidence="9">3.2.1.52</ecNumber>
    </submittedName>
</protein>
<dbReference type="Gene3D" id="1.20.1270.70">
    <property type="entry name" value="Designed single chain three-helix bundle"/>
    <property type="match status" value="1"/>
</dbReference>
<dbReference type="Pfam" id="PF13385">
    <property type="entry name" value="Laminin_G_3"/>
    <property type="match status" value="1"/>
</dbReference>
<evidence type="ECO:0000256" key="5">
    <source>
        <dbReference type="SAM" id="Coils"/>
    </source>
</evidence>
<evidence type="ECO:0000256" key="2">
    <source>
        <dbReference type="ARBA" id="ARBA00022801"/>
    </source>
</evidence>
<dbReference type="InterPro" id="IPR025705">
    <property type="entry name" value="Beta_hexosaminidase_sua/sub"/>
</dbReference>
<evidence type="ECO:0000259" key="8">
    <source>
        <dbReference type="PROSITE" id="PS50022"/>
    </source>
</evidence>
<accession>A0A6N3D1Y2</accession>
<evidence type="ECO:0000313" key="9">
    <source>
        <dbReference type="EMBL" id="VYU19697.1"/>
    </source>
</evidence>
<feature type="region of interest" description="Disordered" evidence="6">
    <location>
        <begin position="1695"/>
        <end position="1715"/>
    </location>
</feature>
<dbReference type="GO" id="GO:0005975">
    <property type="term" value="P:carbohydrate metabolic process"/>
    <property type="evidence" value="ECO:0007669"/>
    <property type="project" value="InterPro"/>
</dbReference>
<dbReference type="Gene3D" id="3.30.379.10">
    <property type="entry name" value="Chitobiase/beta-hexosaminidase domain 2-like"/>
    <property type="match status" value="1"/>
</dbReference>
<dbReference type="Pfam" id="PF02838">
    <property type="entry name" value="Glyco_hydro_20b"/>
    <property type="match status" value="1"/>
</dbReference>
<feature type="coiled-coil region" evidence="5">
    <location>
        <begin position="1542"/>
        <end position="1578"/>
    </location>
</feature>
<dbReference type="Gene3D" id="2.60.120.200">
    <property type="match status" value="1"/>
</dbReference>
<dbReference type="SUPFAM" id="SSF49899">
    <property type="entry name" value="Concanavalin A-like lectins/glucanases"/>
    <property type="match status" value="1"/>
</dbReference>
<keyword evidence="7" id="KW-0472">Membrane</keyword>
<keyword evidence="7" id="KW-1133">Transmembrane helix</keyword>
<dbReference type="InterPro" id="IPR015882">
    <property type="entry name" value="HEX_bac_N"/>
</dbReference>
<dbReference type="PROSITE" id="PS50022">
    <property type="entry name" value="FA58C_3"/>
    <property type="match status" value="3"/>
</dbReference>
<dbReference type="SUPFAM" id="SSF55545">
    <property type="entry name" value="beta-N-acetylhexosaminidase-like domain"/>
    <property type="match status" value="1"/>
</dbReference>
<evidence type="ECO:0000256" key="4">
    <source>
        <dbReference type="PIRSR" id="PIRSR625705-1"/>
    </source>
</evidence>
<evidence type="ECO:0000256" key="1">
    <source>
        <dbReference type="ARBA" id="ARBA00006285"/>
    </source>
</evidence>
<feature type="domain" description="F5/8 type C" evidence="8">
    <location>
        <begin position="44"/>
        <end position="161"/>
    </location>
</feature>
<dbReference type="Gene3D" id="3.20.20.80">
    <property type="entry name" value="Glycosidases"/>
    <property type="match status" value="1"/>
</dbReference>
<keyword evidence="3 9" id="KW-0326">Glycosidase</keyword>
<feature type="domain" description="F5/8 type C" evidence="8">
    <location>
        <begin position="1123"/>
        <end position="1271"/>
    </location>
</feature>
<evidence type="ECO:0000256" key="7">
    <source>
        <dbReference type="SAM" id="Phobius"/>
    </source>
</evidence>
<name>A0A6N3D1Y2_9FIRM</name>
<dbReference type="SUPFAM" id="SSF49785">
    <property type="entry name" value="Galactose-binding domain-like"/>
    <property type="match status" value="3"/>
</dbReference>
<feature type="active site" description="Proton donor" evidence="4">
    <location>
        <position position="715"/>
    </location>
</feature>
<dbReference type="InterPro" id="IPR008979">
    <property type="entry name" value="Galactose-bd-like_sf"/>
</dbReference>
<dbReference type="Gene3D" id="1.20.1270.90">
    <property type="entry name" value="AF1782-like"/>
    <property type="match status" value="1"/>
</dbReference>
<dbReference type="Gene3D" id="2.60.120.260">
    <property type="entry name" value="Galactose-binding domain-like"/>
    <property type="match status" value="3"/>
</dbReference>
<keyword evidence="5" id="KW-0175">Coiled coil</keyword>
<dbReference type="PRINTS" id="PR00738">
    <property type="entry name" value="GLHYDRLASE20"/>
</dbReference>
<dbReference type="PANTHER" id="PTHR43678">
    <property type="entry name" value="PUTATIVE (AFU_ORTHOLOGUE AFUA_2G00640)-RELATED"/>
    <property type="match status" value="1"/>
</dbReference>
<dbReference type="EMBL" id="CACRTL010000031">
    <property type="protein sequence ID" value="VYU19697.1"/>
    <property type="molecule type" value="Genomic_DNA"/>
</dbReference>
<dbReference type="PANTHER" id="PTHR43678:SF1">
    <property type="entry name" value="BETA-N-ACETYLHEXOSAMINIDASE"/>
    <property type="match status" value="1"/>
</dbReference>
<sequence length="1746" mass="197419">MHRGKISKIFINQRKGRIMEKILRKGFISLLSLLMVFTTFNQLITNVAAEQEYENIALDKVVVASSAIAGNEGSNAVDGKMDTKWEVGNISTNPSIIVDLGKEESFEKITLKWASNFAFRYKLYVAKTDQKYGQVLFHEEGTGGDEEWEMEENTIARYVKIELIEAKSGESTIGLKELEVLRVKKDTSNDPVNIALNKPAYASGNEANLDRLGPGGAFDGKYSNDYNERWSSGNITKSPQWIYVDLEAEMTFSSIHIFWENAFATKYVLQYSNDVGTDKNWITFVNVDDGKGSWEKFDFDPITARFVRLYATASNGVGSAKPISIWEMEIYEEVNNSLTVDDIAKDFTIGTITSNMDKMPVYHYDNDNIVAEIFCSDTDFVVEDNGMIHKPLVDKEVLVTYIIKDKRTNATKEMKNIPVIIPGQNSVALDSNPVPTTVPTIQEWNGATGTYQLTNNSRIIVQDESLYKAAQITKDDIKDLFGLELEISNTTVKKGDILLTKENADTTIGDQGYTLEIGDSITIKSTTYQGIFFGTRSVLQALVASGDALTINKGEARDYAKYEYRKFMLDVARKYMPMWYLKDFVKYASWYKFTDIQVHLNDTSYNGHSRFRLESDIPGLTATDGYYTKGEYRDFQYYAEDYGIRIVSEFDTPAHSAVFIDNNSELGFDGTHLDIRLNSDKKETVYKFIADLYEEYMGGDNPVFVTDAFNVGLDEYNSAYKEDMTQYTQYVMDLVYNKYGKTPMAWASMGCVDSDKTKIPDYPIMDAWANYAISLKSLFNQDYKLINATNKYGYIVPGGNNGYPDFAKEEEMYNNLSAGKFRDKMGAGVDVAEGHPKIVGGSISLWNDRGIFNGISVYDVFARIQSILPIYAQTFWYGKDNDKSYDQFKAEVNTLGTGPNVEMDKEISSKTEKVYDFDMENTSKQGDNLVIKDNSGNGYDATAIKATVETTDEGRALKLNGDGYLQMQHSALKWPYTLAFDLKIDESQTGDIVLFEETMPIEECNQWIDTKYQTRKIYLKEIDGKYKLMYDRDSYHYEHNIELEKGKLYQLAFTSDKKYTNAYLDGVVKSTINGPILTNSGNKWYDSASINLPLQKIGQNLVGTLDNIKVYNRLLNNEEIKNLYDTGIDVIHENVALNKKATASSSYTDYQTPNKAFDGIINQSASGPEQSRWASARTHDQWIQVDLNKVYKVDQIKITWEDAYGVDYELKGSVNGKDWFTIKNVTGNVAKENNHTGLGDIEARYIKLIGTKAANNAKYGYSIYEIEVYENPKNDLLRTISQVKDKLSEMNVGNFHGQIKEEAYQTFTAYLTNLENEVVGKESISEEEMLKFKEELSKKYTNLKKQVVRVDKSALETVLEVAESKLAEGYSEANSTVSSWQSFIQNKEAAEAMADRMNITQSDVDKMVSELQTALDNLTFRALESSFNELVALIDEVTKMETDYSAEMFKVMKGYLDQANALVALGAGEVVEKDVQANLTNLANEKAILISYRELKVSVEVAKEILDKEAVNLRPATLKVLQDAYEAGRKLIDDNSKELIVLQNAKQEINEAIEGLLEIVERKDLDKLIEQVKDLKEEDYTEESWKMFKNGYERAVTVNQDLDANEGAIQNAYDELLRAFNELKQVVNKDNLLLQIELAKQVLANKDKYDIELVKELEELLSQAVALIDNDVSSEDVNKMSDALLTKIEAVKASQKEEPKVEEQPGTEVSDKTKKNAKTGDETILFEFAMISLVALLAVVRLRKKS</sequence>